<evidence type="ECO:0000313" key="2">
    <source>
        <dbReference type="Proteomes" id="UP000789920"/>
    </source>
</evidence>
<dbReference type="Proteomes" id="UP000789920">
    <property type="component" value="Unassembled WGS sequence"/>
</dbReference>
<organism evidence="1 2">
    <name type="scientific">Racocetra persica</name>
    <dbReference type="NCBI Taxonomy" id="160502"/>
    <lineage>
        <taxon>Eukaryota</taxon>
        <taxon>Fungi</taxon>
        <taxon>Fungi incertae sedis</taxon>
        <taxon>Mucoromycota</taxon>
        <taxon>Glomeromycotina</taxon>
        <taxon>Glomeromycetes</taxon>
        <taxon>Diversisporales</taxon>
        <taxon>Gigasporaceae</taxon>
        <taxon>Racocetra</taxon>
    </lineage>
</organism>
<protein>
    <submittedName>
        <fullName evidence="1">6275_t:CDS:1</fullName>
    </submittedName>
</protein>
<keyword evidence="2" id="KW-1185">Reference proteome</keyword>
<dbReference type="EMBL" id="CAJVQC010008009">
    <property type="protein sequence ID" value="CAG8586830.1"/>
    <property type="molecule type" value="Genomic_DNA"/>
</dbReference>
<accession>A0ACA9MEB2</accession>
<name>A0ACA9MEB2_9GLOM</name>
<proteinExistence type="predicted"/>
<comment type="caution">
    <text evidence="1">The sequence shown here is derived from an EMBL/GenBank/DDBJ whole genome shotgun (WGS) entry which is preliminary data.</text>
</comment>
<feature type="non-terminal residue" evidence="1">
    <location>
        <position position="1"/>
    </location>
</feature>
<gene>
    <name evidence="1" type="ORF">RPERSI_LOCUS5380</name>
</gene>
<evidence type="ECO:0000313" key="1">
    <source>
        <dbReference type="EMBL" id="CAG8586830.1"/>
    </source>
</evidence>
<sequence>IPSRSYTKSHISDYLFEFIWRWQNKDNLWENMLECMKNTGYFDEKVDETDEENEDEKDKEDKENEKERNGRNKEGRIKRKRSMRMRMIRMMKRRMKRG</sequence>
<reference evidence="1" key="1">
    <citation type="submission" date="2021-06" db="EMBL/GenBank/DDBJ databases">
        <authorList>
            <person name="Kallberg Y."/>
            <person name="Tangrot J."/>
            <person name="Rosling A."/>
        </authorList>
    </citation>
    <scope>NUCLEOTIDE SEQUENCE</scope>
    <source>
        <strain evidence="1">MA461A</strain>
    </source>
</reference>